<protein>
    <submittedName>
        <fullName evidence="1">Uncharacterized protein</fullName>
    </submittedName>
</protein>
<evidence type="ECO:0000313" key="1">
    <source>
        <dbReference type="EMBL" id="GAI71508.1"/>
    </source>
</evidence>
<accession>X1QTE8</accession>
<dbReference type="EMBL" id="BARW01000986">
    <property type="protein sequence ID" value="GAI71508.1"/>
    <property type="molecule type" value="Genomic_DNA"/>
</dbReference>
<sequence>MTPRATRHAKGCKSPWPYQSYGLGVEVSLRAILSANRAAQIDRAIRPHEGARKARAGALSYFKPADPKNRM</sequence>
<proteinExistence type="predicted"/>
<organism evidence="1">
    <name type="scientific">marine sediment metagenome</name>
    <dbReference type="NCBI Taxonomy" id="412755"/>
    <lineage>
        <taxon>unclassified sequences</taxon>
        <taxon>metagenomes</taxon>
        <taxon>ecological metagenomes</taxon>
    </lineage>
</organism>
<comment type="caution">
    <text evidence="1">The sequence shown here is derived from an EMBL/GenBank/DDBJ whole genome shotgun (WGS) entry which is preliminary data.</text>
</comment>
<gene>
    <name evidence="1" type="ORF">S12H4_03494</name>
</gene>
<reference evidence="1" key="1">
    <citation type="journal article" date="2014" name="Front. Microbiol.">
        <title>High frequency of phylogenetically diverse reductive dehalogenase-homologous genes in deep subseafloor sedimentary metagenomes.</title>
        <authorList>
            <person name="Kawai M."/>
            <person name="Futagami T."/>
            <person name="Toyoda A."/>
            <person name="Takaki Y."/>
            <person name="Nishi S."/>
            <person name="Hori S."/>
            <person name="Arai W."/>
            <person name="Tsubouchi T."/>
            <person name="Morono Y."/>
            <person name="Uchiyama I."/>
            <person name="Ito T."/>
            <person name="Fujiyama A."/>
            <person name="Inagaki F."/>
            <person name="Takami H."/>
        </authorList>
    </citation>
    <scope>NUCLEOTIDE SEQUENCE</scope>
    <source>
        <strain evidence="1">Expedition CK06-06</strain>
    </source>
</reference>
<name>X1QTE8_9ZZZZ</name>
<dbReference type="AlphaFoldDB" id="X1QTE8"/>